<accession>A0A7H1MXF9</accession>
<proteinExistence type="predicted"/>
<dbReference type="PANTHER" id="PTHR43767:SF8">
    <property type="entry name" value="LONG-CHAIN-FATTY-ACID--COA LIGASE"/>
    <property type="match status" value="1"/>
</dbReference>
<name>A0A7H1MXF9_9PROT</name>
<evidence type="ECO:0000313" key="4">
    <source>
        <dbReference type="Proteomes" id="UP000516369"/>
    </source>
</evidence>
<organism evidence="3 4">
    <name type="scientific">Defluviicoccus vanus</name>
    <dbReference type="NCBI Taxonomy" id="111831"/>
    <lineage>
        <taxon>Bacteria</taxon>
        <taxon>Pseudomonadati</taxon>
        <taxon>Pseudomonadota</taxon>
        <taxon>Alphaproteobacteria</taxon>
        <taxon>Rhodospirillales</taxon>
        <taxon>Rhodospirillaceae</taxon>
        <taxon>Defluviicoccus</taxon>
    </lineage>
</organism>
<keyword evidence="1" id="KW-0436">Ligase</keyword>
<dbReference type="RefSeq" id="WP_190261587.1">
    <property type="nucleotide sequence ID" value="NZ_CP053923.1"/>
</dbReference>
<gene>
    <name evidence="3" type="ORF">HQ394_00675</name>
</gene>
<dbReference type="EMBL" id="CP053923">
    <property type="protein sequence ID" value="QNT68145.1"/>
    <property type="molecule type" value="Genomic_DNA"/>
</dbReference>
<dbReference type="Gene3D" id="3.40.50.12780">
    <property type="entry name" value="N-terminal domain of ligase-like"/>
    <property type="match status" value="1"/>
</dbReference>
<dbReference type="InterPro" id="IPR000873">
    <property type="entry name" value="AMP-dep_synth/lig_dom"/>
</dbReference>
<sequence length="451" mass="48725">MRDSCGIASLDEYAASDVLPLLDAIDSGTPIAWRQQKPISRDAFLNHVLRVAECLPRRRYALNLCQDRYLFLLAFAAAGVCGQTSLLPASRARAAIAETSGSYPDSHIVDDEGIGAWVDFNVVTQSKSAVPWLPAGHAMAVAFTSGSTGRAQPHVKRWGELVAGARLAERRFAFALAPGASIVATVPPQHMYGLETSIMLPLTLPVALDAGRPLLPEDVLTTLAALPEPRVLVTTPAHLRVLTATPAAWPALRLVISATAPLSPSLARAAEAVFAAPVMEIYGCTEAGSIASRRTIDEDAWKPYDGFTIDDGWARAAHLAAAVRLNDQVEVFADGRFALGGREQDLVNVAGKRTSLSFLNRILNEIDGVDDGVFVVPEEGQDRPRRLAALVASTTRSKREILAALAERIDPIFLPRPLRLIKQLPRNEVGKLRRQALLDLLAQTTTARRPR</sequence>
<dbReference type="InterPro" id="IPR050237">
    <property type="entry name" value="ATP-dep_AMP-bd_enzyme"/>
</dbReference>
<evidence type="ECO:0000259" key="2">
    <source>
        <dbReference type="Pfam" id="PF00501"/>
    </source>
</evidence>
<reference evidence="3 4" key="1">
    <citation type="submission" date="2020-05" db="EMBL/GenBank/DDBJ databases">
        <title>Complete closed genome sequence of Defluviicoccus vanus.</title>
        <authorList>
            <person name="Bessarab I."/>
            <person name="Arumugam K."/>
            <person name="Maszenan A.M."/>
            <person name="Seviour R.J."/>
            <person name="Williams R.B."/>
        </authorList>
    </citation>
    <scope>NUCLEOTIDE SEQUENCE [LARGE SCALE GENOMIC DNA]</scope>
    <source>
        <strain evidence="3 4">Ben 114</strain>
    </source>
</reference>
<dbReference type="InterPro" id="IPR042099">
    <property type="entry name" value="ANL_N_sf"/>
</dbReference>
<dbReference type="PANTHER" id="PTHR43767">
    <property type="entry name" value="LONG-CHAIN-FATTY-ACID--COA LIGASE"/>
    <property type="match status" value="1"/>
</dbReference>
<keyword evidence="4" id="KW-1185">Reference proteome</keyword>
<dbReference type="Proteomes" id="UP000516369">
    <property type="component" value="Chromosome"/>
</dbReference>
<dbReference type="AlphaFoldDB" id="A0A7H1MXF9"/>
<feature type="domain" description="AMP-dependent synthetase/ligase" evidence="2">
    <location>
        <begin position="57"/>
        <end position="300"/>
    </location>
</feature>
<dbReference type="SUPFAM" id="SSF56801">
    <property type="entry name" value="Acetyl-CoA synthetase-like"/>
    <property type="match status" value="1"/>
</dbReference>
<dbReference type="Gene3D" id="3.30.300.30">
    <property type="match status" value="1"/>
</dbReference>
<dbReference type="Pfam" id="PF00501">
    <property type="entry name" value="AMP-binding"/>
    <property type="match status" value="1"/>
</dbReference>
<dbReference type="KEGG" id="dvn:HQ394_00675"/>
<evidence type="ECO:0000256" key="1">
    <source>
        <dbReference type="ARBA" id="ARBA00022598"/>
    </source>
</evidence>
<protein>
    <submittedName>
        <fullName evidence="3">Acyl-CoA synthetase</fullName>
    </submittedName>
</protein>
<dbReference type="GO" id="GO:0016874">
    <property type="term" value="F:ligase activity"/>
    <property type="evidence" value="ECO:0007669"/>
    <property type="project" value="UniProtKB-KW"/>
</dbReference>
<dbReference type="InterPro" id="IPR045851">
    <property type="entry name" value="AMP-bd_C_sf"/>
</dbReference>
<evidence type="ECO:0000313" key="3">
    <source>
        <dbReference type="EMBL" id="QNT68145.1"/>
    </source>
</evidence>